<dbReference type="InterPro" id="IPR018200">
    <property type="entry name" value="USP_CS"/>
</dbReference>
<dbReference type="PROSITE" id="PS00973">
    <property type="entry name" value="USP_2"/>
    <property type="match status" value="1"/>
</dbReference>
<dbReference type="InterPro" id="IPR050164">
    <property type="entry name" value="Peptidase_C19"/>
</dbReference>
<dbReference type="GO" id="GO:0005634">
    <property type="term" value="C:nucleus"/>
    <property type="evidence" value="ECO:0007669"/>
    <property type="project" value="TreeGrafter"/>
</dbReference>
<protein>
    <submittedName>
        <fullName evidence="2">Ubiquitin carboxyl-terminal hydrolase 37-like</fullName>
    </submittedName>
</protein>
<accession>A0AAV6QYP7</accession>
<gene>
    <name evidence="2" type="ORF">JOB18_035740</name>
</gene>
<dbReference type="Proteomes" id="UP000693946">
    <property type="component" value="Linkage Group LG3"/>
</dbReference>
<keyword evidence="2" id="KW-0378">Hydrolase</keyword>
<sequence length="631" mass="72056">MMSPYKHRKRPRYDAPTVEAMTEPNRFSCSTTEQEAYLKTEADTSYYTGLNPHFNKNPDSGGEELEYDARKPRYQTPEAEDVIRANLSLCSEDEPYSVISEADFDTIKCSGIYSLISENPDDTPDDRLPESDTSQTSVIFNHEFASDANGSSKWQSDLTGHSWSLQAEPSINHQTSVNEKLSIRRERLKRNALNLIGGDAVKLQFNHRANGCVTWQHKLTRYFRNLVAKQSCDRLTSTGSDEELYISMEEDREKLQPHCAEVVDLRLPLDAHDFSTWQCNSTDHDLDEHAESHFDRPTSYGHYEKPYFDIKNSNDEEPFCLGLPNLEQTCYMNATLQALLSLTPFVQEVSKQRKVWSYCPTSEVMRWFMKVKCCRFSNNNKTKTYILAAFKMIVAAFNPEFEDSFQKDAHEFLTCVLDMMKSQSVKLQKSACFMGLSYTCPVNAHIAFQMLSTRTCTGCGVQSFKNEDYINLALDLVPGGSLRDCLEEYLKESELEYKCECGAEKSTLSSSFLNLPNVLIVQLKRFTFTHLCTGIKLDKPVHVLQDLEVNPGKCGSNIPKTHYCLISIISHLGKTPDSGHYVCDVVRRDTSGVLTDDWLIFSDMQVWEATGASIFQWRERTAYLLFYEKTP</sequence>
<evidence type="ECO:0000259" key="1">
    <source>
        <dbReference type="PROSITE" id="PS50235"/>
    </source>
</evidence>
<dbReference type="EMBL" id="JAGKHQ010000015">
    <property type="protein sequence ID" value="KAG7497329.1"/>
    <property type="molecule type" value="Genomic_DNA"/>
</dbReference>
<evidence type="ECO:0000313" key="3">
    <source>
        <dbReference type="Proteomes" id="UP000693946"/>
    </source>
</evidence>
<feature type="domain" description="USP" evidence="1">
    <location>
        <begin position="321"/>
        <end position="630"/>
    </location>
</feature>
<reference evidence="2 3" key="1">
    <citation type="journal article" date="2021" name="Sci. Rep.">
        <title>Chromosome anchoring in Senegalese sole (Solea senegalensis) reveals sex-associated markers and genome rearrangements in flatfish.</title>
        <authorList>
            <person name="Guerrero-Cozar I."/>
            <person name="Gomez-Garrido J."/>
            <person name="Berbel C."/>
            <person name="Martinez-Blanch J.F."/>
            <person name="Alioto T."/>
            <person name="Claros M.G."/>
            <person name="Gagnaire P.A."/>
            <person name="Manchado M."/>
        </authorList>
    </citation>
    <scope>NUCLEOTIDE SEQUENCE [LARGE SCALE GENOMIC DNA]</scope>
    <source>
        <strain evidence="2">Sse05_10M</strain>
    </source>
</reference>
<keyword evidence="3" id="KW-1185">Reference proteome</keyword>
<dbReference type="GO" id="GO:0004843">
    <property type="term" value="F:cysteine-type deubiquitinase activity"/>
    <property type="evidence" value="ECO:0007669"/>
    <property type="project" value="InterPro"/>
</dbReference>
<dbReference type="PANTHER" id="PTHR24006">
    <property type="entry name" value="UBIQUITIN CARBOXYL-TERMINAL HYDROLASE"/>
    <property type="match status" value="1"/>
</dbReference>
<dbReference type="InterPro" id="IPR001394">
    <property type="entry name" value="Peptidase_C19_UCH"/>
</dbReference>
<name>A0AAV6QYP7_SOLSE</name>
<dbReference type="Pfam" id="PF00443">
    <property type="entry name" value="UCH"/>
    <property type="match status" value="1"/>
</dbReference>
<evidence type="ECO:0000313" key="2">
    <source>
        <dbReference type="EMBL" id="KAG7497329.1"/>
    </source>
</evidence>
<dbReference type="PANTHER" id="PTHR24006:SF915">
    <property type="entry name" value="UBIQUITIN CARBOXYL-TERMINAL HYDROLASE-RELATED"/>
    <property type="match status" value="1"/>
</dbReference>
<dbReference type="GO" id="GO:0000082">
    <property type="term" value="P:G1/S transition of mitotic cell cycle"/>
    <property type="evidence" value="ECO:0007669"/>
    <property type="project" value="TreeGrafter"/>
</dbReference>
<comment type="caution">
    <text evidence="2">The sequence shown here is derived from an EMBL/GenBank/DDBJ whole genome shotgun (WGS) entry which is preliminary data.</text>
</comment>
<dbReference type="PROSITE" id="PS50235">
    <property type="entry name" value="USP_3"/>
    <property type="match status" value="1"/>
</dbReference>
<dbReference type="CDD" id="cd02257">
    <property type="entry name" value="Peptidase_C19"/>
    <property type="match status" value="1"/>
</dbReference>
<dbReference type="GO" id="GO:0016579">
    <property type="term" value="P:protein deubiquitination"/>
    <property type="evidence" value="ECO:0007669"/>
    <property type="project" value="InterPro"/>
</dbReference>
<proteinExistence type="predicted"/>
<dbReference type="GO" id="GO:0005829">
    <property type="term" value="C:cytosol"/>
    <property type="evidence" value="ECO:0007669"/>
    <property type="project" value="TreeGrafter"/>
</dbReference>
<organism evidence="2 3">
    <name type="scientific">Solea senegalensis</name>
    <name type="common">Senegalese sole</name>
    <dbReference type="NCBI Taxonomy" id="28829"/>
    <lineage>
        <taxon>Eukaryota</taxon>
        <taxon>Metazoa</taxon>
        <taxon>Chordata</taxon>
        <taxon>Craniata</taxon>
        <taxon>Vertebrata</taxon>
        <taxon>Euteleostomi</taxon>
        <taxon>Actinopterygii</taxon>
        <taxon>Neopterygii</taxon>
        <taxon>Teleostei</taxon>
        <taxon>Neoteleostei</taxon>
        <taxon>Acanthomorphata</taxon>
        <taxon>Carangaria</taxon>
        <taxon>Pleuronectiformes</taxon>
        <taxon>Pleuronectoidei</taxon>
        <taxon>Soleidae</taxon>
        <taxon>Solea</taxon>
    </lineage>
</organism>
<dbReference type="InterPro" id="IPR028889">
    <property type="entry name" value="USP"/>
</dbReference>
<dbReference type="AlphaFoldDB" id="A0AAV6QYP7"/>